<dbReference type="AlphaFoldDB" id="A0A9P6BAY6"/>
<gene>
    <name evidence="1" type="ORF">BS47DRAFT_403780</name>
</gene>
<name>A0A9P6BAY6_9AGAM</name>
<comment type="caution">
    <text evidence="1">The sequence shown here is derived from an EMBL/GenBank/DDBJ whole genome shotgun (WGS) entry which is preliminary data.</text>
</comment>
<proteinExistence type="predicted"/>
<evidence type="ECO:0000313" key="2">
    <source>
        <dbReference type="Proteomes" id="UP000886523"/>
    </source>
</evidence>
<keyword evidence="2" id="KW-1185">Reference proteome</keyword>
<dbReference type="Proteomes" id="UP000886523">
    <property type="component" value="Unassembled WGS sequence"/>
</dbReference>
<reference evidence="1" key="1">
    <citation type="journal article" date="2020" name="Nat. Commun.">
        <title>Large-scale genome sequencing of mycorrhizal fungi provides insights into the early evolution of symbiotic traits.</title>
        <authorList>
            <person name="Miyauchi S."/>
            <person name="Kiss E."/>
            <person name="Kuo A."/>
            <person name="Drula E."/>
            <person name="Kohler A."/>
            <person name="Sanchez-Garcia M."/>
            <person name="Morin E."/>
            <person name="Andreopoulos B."/>
            <person name="Barry K.W."/>
            <person name="Bonito G."/>
            <person name="Buee M."/>
            <person name="Carver A."/>
            <person name="Chen C."/>
            <person name="Cichocki N."/>
            <person name="Clum A."/>
            <person name="Culley D."/>
            <person name="Crous P.W."/>
            <person name="Fauchery L."/>
            <person name="Girlanda M."/>
            <person name="Hayes R.D."/>
            <person name="Keri Z."/>
            <person name="LaButti K."/>
            <person name="Lipzen A."/>
            <person name="Lombard V."/>
            <person name="Magnuson J."/>
            <person name="Maillard F."/>
            <person name="Murat C."/>
            <person name="Nolan M."/>
            <person name="Ohm R.A."/>
            <person name="Pangilinan J."/>
            <person name="Pereira M.F."/>
            <person name="Perotto S."/>
            <person name="Peter M."/>
            <person name="Pfister S."/>
            <person name="Riley R."/>
            <person name="Sitrit Y."/>
            <person name="Stielow J.B."/>
            <person name="Szollosi G."/>
            <person name="Zifcakova L."/>
            <person name="Stursova M."/>
            <person name="Spatafora J.W."/>
            <person name="Tedersoo L."/>
            <person name="Vaario L.M."/>
            <person name="Yamada A."/>
            <person name="Yan M."/>
            <person name="Wang P."/>
            <person name="Xu J."/>
            <person name="Bruns T."/>
            <person name="Baldrian P."/>
            <person name="Vilgalys R."/>
            <person name="Dunand C."/>
            <person name="Henrissat B."/>
            <person name="Grigoriev I.V."/>
            <person name="Hibbett D."/>
            <person name="Nagy L.G."/>
            <person name="Martin F.M."/>
        </authorList>
    </citation>
    <scope>NUCLEOTIDE SEQUENCE</scope>
    <source>
        <strain evidence="1">UP504</strain>
    </source>
</reference>
<evidence type="ECO:0000313" key="1">
    <source>
        <dbReference type="EMBL" id="KAF9520772.1"/>
    </source>
</evidence>
<organism evidence="1 2">
    <name type="scientific">Hydnum rufescens UP504</name>
    <dbReference type="NCBI Taxonomy" id="1448309"/>
    <lineage>
        <taxon>Eukaryota</taxon>
        <taxon>Fungi</taxon>
        <taxon>Dikarya</taxon>
        <taxon>Basidiomycota</taxon>
        <taxon>Agaricomycotina</taxon>
        <taxon>Agaricomycetes</taxon>
        <taxon>Cantharellales</taxon>
        <taxon>Hydnaceae</taxon>
        <taxon>Hydnum</taxon>
    </lineage>
</organism>
<accession>A0A9P6BAY6</accession>
<dbReference type="EMBL" id="MU128910">
    <property type="protein sequence ID" value="KAF9520772.1"/>
    <property type="molecule type" value="Genomic_DNA"/>
</dbReference>
<sequence>MLKLIRDYSRRFNLGSGVEKDMRAAMDRVWRVVVDLDGGTRTGAAITMQMSRNHRIRPSDDTPPRIPSELTTILEVSRIAFITPLLRFPSPAYQYPQIFGLCSLMHYVFFVYSYIPPFFSLLSSFLHPILLTQL</sequence>
<protein>
    <submittedName>
        <fullName evidence="1">Uncharacterized protein</fullName>
    </submittedName>
</protein>